<comment type="caution">
    <text evidence="2">The sequence shown here is derived from an EMBL/GenBank/DDBJ whole genome shotgun (WGS) entry which is preliminary data.</text>
</comment>
<gene>
    <name evidence="2" type="ORF">A4H96_12320</name>
</gene>
<keyword evidence="2" id="KW-0378">Hydrolase</keyword>
<accession>A0A179B8G7</accession>
<sequence length="315" mass="35679">MSAVKLVSTKEMSREEWLQWRNRGIGSSDAPVAVGMSRYKSPLELWMEKTGRKLTEDIFNKDAVFWGTTLEPIVANVYAERTGKKVRRVNAVLQHPEHPFMLANLDRIVEGGGVLEIKTAGLRSQGQWEEGVPLAYQIQVLHQLAVTGKAWADVAVLIGGQEFRIYRIESDEDRIAQLVAMEKTFWDHVEHETAPEVDGSESCNKALALLYPRTAPVMVDYTERKEMNILFKTLLEARQRTKAAESNEALLEQRVKEAIGFAEGAIFVQGKAMWKLSKPSRSLDTKKLTEENPELTAPYWFEKPGSRRFTVIEGD</sequence>
<dbReference type="InterPro" id="IPR051703">
    <property type="entry name" value="NF-kappa-B_Signaling_Reg"/>
</dbReference>
<dbReference type="AlphaFoldDB" id="A0A179B8G7"/>
<dbReference type="InterPro" id="IPR017482">
    <property type="entry name" value="Lambda-type_endonuclease"/>
</dbReference>
<keyword evidence="2" id="KW-0540">Nuclease</keyword>
<dbReference type="PANTHER" id="PTHR46609:SF6">
    <property type="entry name" value="EXONUCLEASE, PHAGE-TYPE_RECB, C-TERMINAL DOMAIN-CONTAINING PROTEIN-RELATED"/>
    <property type="match status" value="1"/>
</dbReference>
<proteinExistence type="predicted"/>
<dbReference type="NCBIfam" id="TIGR03033">
    <property type="entry name" value="phage_rel_nuc"/>
    <property type="match status" value="1"/>
</dbReference>
<evidence type="ECO:0000313" key="2">
    <source>
        <dbReference type="EMBL" id="OAP87730.1"/>
    </source>
</evidence>
<name>A0A179B8G7_ACIFR</name>
<evidence type="ECO:0000259" key="1">
    <source>
        <dbReference type="Pfam" id="PF09588"/>
    </source>
</evidence>
<dbReference type="Proteomes" id="UP000078302">
    <property type="component" value="Unassembled WGS sequence"/>
</dbReference>
<dbReference type="InterPro" id="IPR011335">
    <property type="entry name" value="Restrct_endonuc-II-like"/>
</dbReference>
<dbReference type="RefSeq" id="WP_064219867.1">
    <property type="nucleotide sequence ID" value="NZ_CP191259.1"/>
</dbReference>
<dbReference type="InterPro" id="IPR011604">
    <property type="entry name" value="PDDEXK-like_dom_sf"/>
</dbReference>
<dbReference type="GO" id="GO:0004519">
    <property type="term" value="F:endonuclease activity"/>
    <property type="evidence" value="ECO:0007669"/>
    <property type="project" value="UniProtKB-KW"/>
</dbReference>
<dbReference type="PANTHER" id="PTHR46609">
    <property type="entry name" value="EXONUCLEASE, PHAGE-TYPE/RECB, C-TERMINAL DOMAIN-CONTAINING PROTEIN"/>
    <property type="match status" value="1"/>
</dbReference>
<protein>
    <submittedName>
        <fullName evidence="2">Endonuclease</fullName>
    </submittedName>
</protein>
<dbReference type="InterPro" id="IPR019080">
    <property type="entry name" value="YqaJ_viral_recombinase"/>
</dbReference>
<evidence type="ECO:0000313" key="3">
    <source>
        <dbReference type="Proteomes" id="UP000078302"/>
    </source>
</evidence>
<dbReference type="OrthoDB" id="46225at2"/>
<feature type="domain" description="YqaJ viral recombinase" evidence="1">
    <location>
        <begin position="16"/>
        <end position="149"/>
    </location>
</feature>
<dbReference type="Gene3D" id="3.90.320.10">
    <property type="match status" value="1"/>
</dbReference>
<reference evidence="2 3" key="1">
    <citation type="submission" date="2016-04" db="EMBL/GenBank/DDBJ databases">
        <title>Acidithiobacillus ferrooxidans genome sequencing and assembly.</title>
        <authorList>
            <person name="Zhou Z."/>
        </authorList>
    </citation>
    <scope>NUCLEOTIDE SEQUENCE [LARGE SCALE GENOMIC DNA]</scope>
    <source>
        <strain evidence="2 3">BY0502</strain>
    </source>
</reference>
<keyword evidence="3" id="KW-1185">Reference proteome</keyword>
<dbReference type="Pfam" id="PF09588">
    <property type="entry name" value="YqaJ"/>
    <property type="match status" value="1"/>
</dbReference>
<dbReference type="EMBL" id="LVXZ01000187">
    <property type="protein sequence ID" value="OAP87730.1"/>
    <property type="molecule type" value="Genomic_DNA"/>
</dbReference>
<organism evidence="2 3">
    <name type="scientific">Acidithiobacillus ferrooxidans</name>
    <name type="common">Thiobacillus ferrooxidans</name>
    <dbReference type="NCBI Taxonomy" id="920"/>
    <lineage>
        <taxon>Bacteria</taxon>
        <taxon>Pseudomonadati</taxon>
        <taxon>Pseudomonadota</taxon>
        <taxon>Acidithiobacillia</taxon>
        <taxon>Acidithiobacillales</taxon>
        <taxon>Acidithiobacillaceae</taxon>
        <taxon>Acidithiobacillus</taxon>
    </lineage>
</organism>
<keyword evidence="2" id="KW-0255">Endonuclease</keyword>
<dbReference type="SUPFAM" id="SSF52980">
    <property type="entry name" value="Restriction endonuclease-like"/>
    <property type="match status" value="1"/>
</dbReference>